<dbReference type="InterPro" id="IPR050902">
    <property type="entry name" value="ABC_Transporter_SBP"/>
</dbReference>
<name>A0A088E787_9CREN</name>
<evidence type="ECO:0000313" key="3">
    <source>
        <dbReference type="Proteomes" id="UP000029084"/>
    </source>
</evidence>
<dbReference type="Pfam" id="PF01497">
    <property type="entry name" value="Peripla_BP_2"/>
    <property type="match status" value="1"/>
</dbReference>
<dbReference type="OMA" id="DVFSYRP"/>
<organism evidence="2 3">
    <name type="scientific">Metallosphaera sedula</name>
    <dbReference type="NCBI Taxonomy" id="43687"/>
    <lineage>
        <taxon>Archaea</taxon>
        <taxon>Thermoproteota</taxon>
        <taxon>Thermoprotei</taxon>
        <taxon>Sulfolobales</taxon>
        <taxon>Sulfolobaceae</taxon>
        <taxon>Metallosphaera</taxon>
    </lineage>
</organism>
<reference evidence="2 3" key="1">
    <citation type="journal article" date="2014" name="J. Bacteriol.">
        <title>Role of an Archaeal PitA Transporter in the Copper and Arsenic Resistance of Metallosphaera sedula, an Extreme Thermoacidophile.</title>
        <authorList>
            <person name="McCarthy S."/>
            <person name="Ai C."/>
            <person name="Wheaton G."/>
            <person name="Tevatia R."/>
            <person name="Eckrich V."/>
            <person name="Kelly R."/>
            <person name="Blum P."/>
        </authorList>
    </citation>
    <scope>NUCLEOTIDE SEQUENCE [LARGE SCALE GENOMIC DNA]</scope>
    <source>
        <strain evidence="2 3">CuR1</strain>
    </source>
</reference>
<sequence>MVQMRKKIFNDVLNDFVDVENPPRRVVSLDPASTETLFMIGAGDLVVGTDAFSYRPPEARNRVKLGSYTHVKFEILDQLEPDIIFTTLGAQKDLTSELERKGYPVYPLRVATTVGEILNNILLVGNASGHQESSRLLYLDLLNKLNSLPHPEVRPRVYVELDLGGPITPGFPSHISDGIWLAGGKNVFDSLTDAYVEPRADQLKELQVDLIIYEPKRERPEELQRFRDSLKTRGLSHMLNLPVYVSRGDFLAHQGPSFIQEVIPWINKVIFSWLQTKK</sequence>
<dbReference type="PANTHER" id="PTHR30535:SF34">
    <property type="entry name" value="MOLYBDATE-BINDING PROTEIN MOLA"/>
    <property type="match status" value="1"/>
</dbReference>
<proteinExistence type="predicted"/>
<dbReference type="PANTHER" id="PTHR30535">
    <property type="entry name" value="VITAMIN B12-BINDING PROTEIN"/>
    <property type="match status" value="1"/>
</dbReference>
<gene>
    <name evidence="2" type="ORF">HA72_2093</name>
</gene>
<dbReference type="PROSITE" id="PS50983">
    <property type="entry name" value="FE_B12_PBP"/>
    <property type="match status" value="1"/>
</dbReference>
<dbReference type="Gene3D" id="3.40.50.1980">
    <property type="entry name" value="Nitrogenase molybdenum iron protein domain"/>
    <property type="match status" value="2"/>
</dbReference>
<dbReference type="AlphaFoldDB" id="A0A088E787"/>
<dbReference type="InterPro" id="IPR002491">
    <property type="entry name" value="ABC_transptr_periplasmic_BD"/>
</dbReference>
<evidence type="ECO:0000313" key="2">
    <source>
        <dbReference type="EMBL" id="AIM28216.1"/>
    </source>
</evidence>
<accession>A0A088E787</accession>
<dbReference type="Proteomes" id="UP000029084">
    <property type="component" value="Chromosome"/>
</dbReference>
<evidence type="ECO:0000259" key="1">
    <source>
        <dbReference type="PROSITE" id="PS50983"/>
    </source>
</evidence>
<dbReference type="EMBL" id="CP008822">
    <property type="protein sequence ID" value="AIM28216.1"/>
    <property type="molecule type" value="Genomic_DNA"/>
</dbReference>
<feature type="domain" description="Fe/B12 periplasmic-binding" evidence="1">
    <location>
        <begin position="25"/>
        <end position="274"/>
    </location>
</feature>
<protein>
    <submittedName>
        <fullName evidence="2">ABC-type Fe3+-hydroxamate transport system periplasmic component-like protein</fullName>
    </submittedName>
</protein>
<dbReference type="SUPFAM" id="SSF53807">
    <property type="entry name" value="Helical backbone' metal receptor"/>
    <property type="match status" value="1"/>
</dbReference>